<proteinExistence type="predicted"/>
<evidence type="ECO:0000313" key="1">
    <source>
        <dbReference type="EMBL" id="MQL92097.1"/>
    </source>
</evidence>
<dbReference type="EMBL" id="NMUH01001412">
    <property type="protein sequence ID" value="MQL92097.1"/>
    <property type="molecule type" value="Genomic_DNA"/>
</dbReference>
<dbReference type="AlphaFoldDB" id="A0A843VC35"/>
<gene>
    <name evidence="1" type="ORF">Taro_024716</name>
</gene>
<accession>A0A843VC35</accession>
<reference evidence="1" key="1">
    <citation type="submission" date="2017-07" db="EMBL/GenBank/DDBJ databases">
        <title>Taro Niue Genome Assembly and Annotation.</title>
        <authorList>
            <person name="Atibalentja N."/>
            <person name="Keating K."/>
            <person name="Fields C.J."/>
        </authorList>
    </citation>
    <scope>NUCLEOTIDE SEQUENCE</scope>
    <source>
        <strain evidence="1">Niue_2</strain>
        <tissue evidence="1">Leaf</tissue>
    </source>
</reference>
<comment type="caution">
    <text evidence="1">The sequence shown here is derived from an EMBL/GenBank/DDBJ whole genome shotgun (WGS) entry which is preliminary data.</text>
</comment>
<name>A0A843VC35_COLES</name>
<sequence>MVQTNAPHLGTVRVRTERSNVPRCTPHDLNDLLSHSQMAILRRIAMLVVSSELTSSLDYGIYPVVAAPRRWILISLETSGAVLIPRTEAGLRYLSRSCSSLKINICFISLETPDVVTFHDLRLDYGTYPAVAAPGRLIKSSKTSNVVSIPQKEARLWHLFRNDYLWEVNFDFISLETPGVGNIPQLRMDCDICLAVAAPLRLIFLVFLETPDVGDIPQAENGLRYLSRSCCSFEICLSCIPGDPRCGRCSTN</sequence>
<dbReference type="Proteomes" id="UP000652761">
    <property type="component" value="Unassembled WGS sequence"/>
</dbReference>
<protein>
    <submittedName>
        <fullName evidence="1">Uncharacterized protein</fullName>
    </submittedName>
</protein>
<organism evidence="1 2">
    <name type="scientific">Colocasia esculenta</name>
    <name type="common">Wild taro</name>
    <name type="synonym">Arum esculentum</name>
    <dbReference type="NCBI Taxonomy" id="4460"/>
    <lineage>
        <taxon>Eukaryota</taxon>
        <taxon>Viridiplantae</taxon>
        <taxon>Streptophyta</taxon>
        <taxon>Embryophyta</taxon>
        <taxon>Tracheophyta</taxon>
        <taxon>Spermatophyta</taxon>
        <taxon>Magnoliopsida</taxon>
        <taxon>Liliopsida</taxon>
        <taxon>Araceae</taxon>
        <taxon>Aroideae</taxon>
        <taxon>Colocasieae</taxon>
        <taxon>Colocasia</taxon>
    </lineage>
</organism>
<evidence type="ECO:0000313" key="2">
    <source>
        <dbReference type="Proteomes" id="UP000652761"/>
    </source>
</evidence>
<keyword evidence="2" id="KW-1185">Reference proteome</keyword>